<dbReference type="EMBL" id="JACHMB010000001">
    <property type="protein sequence ID" value="MBB5780838.1"/>
    <property type="molecule type" value="Genomic_DNA"/>
</dbReference>
<comment type="caution">
    <text evidence="3">The sequence shown here is derived from an EMBL/GenBank/DDBJ whole genome shotgun (WGS) entry which is preliminary data.</text>
</comment>
<protein>
    <submittedName>
        <fullName evidence="3">Pimeloyl-ACP methyl ester carboxylesterase</fullName>
    </submittedName>
</protein>
<dbReference type="Pfam" id="PF02450">
    <property type="entry name" value="LCAT"/>
    <property type="match status" value="1"/>
</dbReference>
<feature type="compositionally biased region" description="Basic and acidic residues" evidence="1">
    <location>
        <begin position="56"/>
        <end position="80"/>
    </location>
</feature>
<accession>A0A7W9LEL8</accession>
<evidence type="ECO:0000256" key="1">
    <source>
        <dbReference type="SAM" id="MobiDB-lite"/>
    </source>
</evidence>
<feature type="signal peptide" evidence="2">
    <location>
        <begin position="1"/>
        <end position="27"/>
    </location>
</feature>
<keyword evidence="4" id="KW-1185">Reference proteome</keyword>
<feature type="chain" id="PRO_5031548971" evidence="2">
    <location>
        <begin position="28"/>
        <end position="965"/>
    </location>
</feature>
<reference evidence="3 4" key="1">
    <citation type="submission" date="2020-08" db="EMBL/GenBank/DDBJ databases">
        <title>Sequencing the genomes of 1000 actinobacteria strains.</title>
        <authorList>
            <person name="Klenk H.-P."/>
        </authorList>
    </citation>
    <scope>NUCLEOTIDE SEQUENCE [LARGE SCALE GENOMIC DNA]</scope>
    <source>
        <strain evidence="3 4">DSM 45507</strain>
    </source>
</reference>
<dbReference type="RefSeq" id="WP_185074239.1">
    <property type="nucleotide sequence ID" value="NZ_JACHMB010000001.1"/>
</dbReference>
<dbReference type="InterPro" id="IPR049804">
    <property type="entry name" value="Choice_anch_L"/>
</dbReference>
<evidence type="ECO:0000313" key="4">
    <source>
        <dbReference type="Proteomes" id="UP000579153"/>
    </source>
</evidence>
<dbReference type="InterPro" id="IPR029058">
    <property type="entry name" value="AB_hydrolase_fold"/>
</dbReference>
<dbReference type="PANTHER" id="PTHR11440">
    <property type="entry name" value="LECITHIN-CHOLESTEROL ACYLTRANSFERASE-RELATED"/>
    <property type="match status" value="1"/>
</dbReference>
<dbReference type="AlphaFoldDB" id="A0A7W9LEL8"/>
<dbReference type="Gene3D" id="3.40.50.1820">
    <property type="entry name" value="alpha/beta hydrolase"/>
    <property type="match status" value="1"/>
</dbReference>
<dbReference type="GO" id="GO:0006629">
    <property type="term" value="P:lipid metabolic process"/>
    <property type="evidence" value="ECO:0007669"/>
    <property type="project" value="InterPro"/>
</dbReference>
<keyword evidence="2" id="KW-0732">Signal</keyword>
<evidence type="ECO:0000313" key="3">
    <source>
        <dbReference type="EMBL" id="MBB5780838.1"/>
    </source>
</evidence>
<evidence type="ECO:0000256" key="2">
    <source>
        <dbReference type="SAM" id="SignalP"/>
    </source>
</evidence>
<sequence length="965" mass="101387">MRRRFLLVMLAVAMAGTGLTAPAPALADPVTPAPSSPAPSTAAPSTAAPSTAAPSSERHTISVGRPADRKAARERAAEARKARRTRSADVTTLDVDAGSVTPVGTGADGARALAGALVGDSSLVTASYVTTPPATGTNGLGTGIGGLSGTGALLTTGDATLAPQANQFNSDGRDSGGGKVRGDSAYDVTVLRVDLDVPAWAKCMTFEVKYFSEEFPEFVRSAYNDGFVAELDRSTWTTDESTILAPDNFAFDPSGNVISTNTSGLLAMTASASAGTTYDGATPLMKASTPITGGSHKLYLSIFDQHDAVYDSAALVRRLTYTQDEPAECGTGAKPVTKPVIFVPGIMGSKLRDASTEYWPGTLAKLLSISDSHLDNIMLNDDGETDAKGNDVYAPEVIMKILGIKSIYAGTVTHLQNAGYVLGDIENPQPGENLFLNPVDWRKSSDHNADQLLDRIESVRQATGADRVNIIAHSQGGLVTLAATRMQRSVGKINRISTIATPYLGAAKALGVMHYKTPCVIDLTAGRCLLNRNQAAKITKNFPGFLELLPSDNYHTVVEPPVNRVPGGPLTPDQVRNMLSDKNLALIDKARAWHRAADAWNPADSRVGLTRLVGTGVTTPVSFDEFPEAHCNEKKGWWDGCVNGTGVMINWSDLGDGTVPLGSARLTAGLRGNSVTEPAYSGIGHVELPNESQVVYDAVNAVQGEGPTTAALAAQRDDTVQAAAAGGLTGTEVEIRGPVNLLLTDAGGLRTGFTDPSTEVELEDIPGSTYAAGVGPYKRISAFLRQGRAAATITSTDFGYVYLRLRTYENGVITSTIPYEPILIGPNDHITFNGGGVTVPATRVSVTPCDAGCPAQNPLPTVTGSAADDETPPDTDVALGYDEYDGRKRVHIDASATDAGGSGVGRIEWAIVSSDPDDTPQYSTYGLPFYWMKPTGSTGTWTLHLRSIDKAGNIDGSYVKIPLNL</sequence>
<dbReference type="NCBIfam" id="NF038133">
    <property type="entry name" value="choice_anch_L"/>
    <property type="match status" value="1"/>
</dbReference>
<feature type="compositionally biased region" description="Low complexity" evidence="1">
    <location>
        <begin position="38"/>
        <end position="55"/>
    </location>
</feature>
<dbReference type="GO" id="GO:0008374">
    <property type="term" value="F:O-acyltransferase activity"/>
    <property type="evidence" value="ECO:0007669"/>
    <property type="project" value="InterPro"/>
</dbReference>
<feature type="region of interest" description="Disordered" evidence="1">
    <location>
        <begin position="29"/>
        <end position="90"/>
    </location>
</feature>
<dbReference type="SUPFAM" id="SSF53474">
    <property type="entry name" value="alpha/beta-Hydrolases"/>
    <property type="match status" value="1"/>
</dbReference>
<name>A0A7W9LEL8_9ACTN</name>
<proteinExistence type="predicted"/>
<dbReference type="InterPro" id="IPR003386">
    <property type="entry name" value="LACT/PDAT_acylTrfase"/>
</dbReference>
<dbReference type="Proteomes" id="UP000579153">
    <property type="component" value="Unassembled WGS sequence"/>
</dbReference>
<gene>
    <name evidence="3" type="ORF">HD596_007594</name>
</gene>
<organism evidence="3 4">
    <name type="scientific">Nonomuraea jabiensis</name>
    <dbReference type="NCBI Taxonomy" id="882448"/>
    <lineage>
        <taxon>Bacteria</taxon>
        <taxon>Bacillati</taxon>
        <taxon>Actinomycetota</taxon>
        <taxon>Actinomycetes</taxon>
        <taxon>Streptosporangiales</taxon>
        <taxon>Streptosporangiaceae</taxon>
        <taxon>Nonomuraea</taxon>
    </lineage>
</organism>